<dbReference type="Proteomes" id="UP000526033">
    <property type="component" value="Unassembled WGS sequence"/>
</dbReference>
<feature type="domain" description="S1-like" evidence="6">
    <location>
        <begin position="1"/>
        <end position="75"/>
    </location>
</feature>
<dbReference type="InterPro" id="IPR006196">
    <property type="entry name" value="RNA-binding_domain_S1_IF1"/>
</dbReference>
<accession>A0A7X9DKM5</accession>
<dbReference type="PANTHER" id="PTHR33370">
    <property type="entry name" value="TRANSLATION INITIATION FACTOR IF-1, CHLOROPLASTIC"/>
    <property type="match status" value="1"/>
</dbReference>
<dbReference type="Gene3D" id="2.40.50.140">
    <property type="entry name" value="Nucleic acid-binding proteins"/>
    <property type="match status" value="1"/>
</dbReference>
<evidence type="ECO:0000313" key="7">
    <source>
        <dbReference type="EMBL" id="NMB69944.1"/>
    </source>
</evidence>
<dbReference type="HAMAP" id="MF_00075">
    <property type="entry name" value="IF_1"/>
    <property type="match status" value="1"/>
</dbReference>
<keyword evidence="2 4" id="KW-0396">Initiation factor</keyword>
<dbReference type="SUPFAM" id="SSF50249">
    <property type="entry name" value="Nucleic acid-binding proteins"/>
    <property type="match status" value="1"/>
</dbReference>
<reference evidence="7 8" key="1">
    <citation type="journal article" date="2020" name="Biotechnol. Biofuels">
        <title>New insights from the biogas microbiome by comprehensive genome-resolved metagenomics of nearly 1600 species originating from multiple anaerobic digesters.</title>
        <authorList>
            <person name="Campanaro S."/>
            <person name="Treu L."/>
            <person name="Rodriguez-R L.M."/>
            <person name="Kovalovszki A."/>
            <person name="Ziels R.M."/>
            <person name="Maus I."/>
            <person name="Zhu X."/>
            <person name="Kougias P.G."/>
            <person name="Basile A."/>
            <person name="Luo G."/>
            <person name="Schluter A."/>
            <person name="Konstantinidis K.T."/>
            <person name="Angelidaki I."/>
        </authorList>
    </citation>
    <scope>NUCLEOTIDE SEQUENCE [LARGE SCALE GENOMIC DNA]</scope>
    <source>
        <strain evidence="7">AS27yjCOA_165</strain>
    </source>
</reference>
<comment type="caution">
    <text evidence="7">The sequence shown here is derived from an EMBL/GenBank/DDBJ whole genome shotgun (WGS) entry which is preliminary data.</text>
</comment>
<proteinExistence type="inferred from homology"/>
<dbReference type="GO" id="GO:0019843">
    <property type="term" value="F:rRNA binding"/>
    <property type="evidence" value="ECO:0007669"/>
    <property type="project" value="UniProtKB-UniRule"/>
</dbReference>
<dbReference type="GO" id="GO:0043022">
    <property type="term" value="F:ribosome binding"/>
    <property type="evidence" value="ECO:0007669"/>
    <property type="project" value="UniProtKB-UniRule"/>
</dbReference>
<evidence type="ECO:0000256" key="5">
    <source>
        <dbReference type="NCBIfam" id="TIGR00008"/>
    </source>
</evidence>
<keyword evidence="3 4" id="KW-0648">Protein biosynthesis</keyword>
<gene>
    <name evidence="4 7" type="primary">infA</name>
    <name evidence="7" type="ORF">GYA27_01970</name>
</gene>
<dbReference type="Pfam" id="PF01176">
    <property type="entry name" value="eIF-1a"/>
    <property type="match status" value="1"/>
</dbReference>
<evidence type="ECO:0000256" key="3">
    <source>
        <dbReference type="ARBA" id="ARBA00022917"/>
    </source>
</evidence>
<evidence type="ECO:0000256" key="2">
    <source>
        <dbReference type="ARBA" id="ARBA00022540"/>
    </source>
</evidence>
<evidence type="ECO:0000259" key="6">
    <source>
        <dbReference type="PROSITE" id="PS50832"/>
    </source>
</evidence>
<evidence type="ECO:0000313" key="8">
    <source>
        <dbReference type="Proteomes" id="UP000526033"/>
    </source>
</evidence>
<evidence type="ECO:0000256" key="1">
    <source>
        <dbReference type="ARBA" id="ARBA00010939"/>
    </source>
</evidence>
<dbReference type="CDD" id="cd04451">
    <property type="entry name" value="S1_IF1"/>
    <property type="match status" value="1"/>
</dbReference>
<keyword evidence="4" id="KW-0963">Cytoplasm</keyword>
<dbReference type="GO" id="GO:0003743">
    <property type="term" value="F:translation initiation factor activity"/>
    <property type="evidence" value="ECO:0007669"/>
    <property type="project" value="UniProtKB-UniRule"/>
</dbReference>
<keyword evidence="4" id="KW-0699">rRNA-binding</keyword>
<dbReference type="InterPro" id="IPR004368">
    <property type="entry name" value="TIF_IF1"/>
</dbReference>
<dbReference type="PROSITE" id="PS50832">
    <property type="entry name" value="S1_IF1_TYPE"/>
    <property type="match status" value="1"/>
</dbReference>
<dbReference type="InterPro" id="IPR012340">
    <property type="entry name" value="NA-bd_OB-fold"/>
</dbReference>
<name>A0A7X9DKM5_UNCKA</name>
<dbReference type="EMBL" id="JAAZNL010000020">
    <property type="protein sequence ID" value="NMB69944.1"/>
    <property type="molecule type" value="Genomic_DNA"/>
</dbReference>
<dbReference type="NCBIfam" id="TIGR00008">
    <property type="entry name" value="infA"/>
    <property type="match status" value="1"/>
</dbReference>
<dbReference type="AlphaFoldDB" id="A0A7X9DKM5"/>
<protein>
    <recommendedName>
        <fullName evidence="4 5">Translation initiation factor IF-1</fullName>
    </recommendedName>
</protein>
<organism evidence="7 8">
    <name type="scientific">candidate division WWE3 bacterium</name>
    <dbReference type="NCBI Taxonomy" id="2053526"/>
    <lineage>
        <taxon>Bacteria</taxon>
        <taxon>Katanobacteria</taxon>
    </lineage>
</organism>
<keyword evidence="4" id="KW-0694">RNA-binding</keyword>
<evidence type="ECO:0000256" key="4">
    <source>
        <dbReference type="HAMAP-Rule" id="MF_00075"/>
    </source>
</evidence>
<dbReference type="PANTHER" id="PTHR33370:SF1">
    <property type="entry name" value="TRANSLATION INITIATION FACTOR IF-1, CHLOROPLASTIC"/>
    <property type="match status" value="1"/>
</dbReference>
<comment type="subcellular location">
    <subcellularLocation>
        <location evidence="4">Cytoplasm</location>
    </subcellularLocation>
</comment>
<comment type="function">
    <text evidence="4">One of the essential components for the initiation of protein synthesis. Stabilizes the binding of IF-2 and IF-3 on the 30S subunit to which N-formylmethionyl-tRNA(fMet) subsequently binds. Helps modulate mRNA selection, yielding the 30S pre-initiation complex (PIC). Upon addition of the 50S ribosomal subunit IF-1, IF-2 and IF-3 are released leaving the mature 70S translation initiation complex.</text>
</comment>
<sequence>MDTKELITKDGRVTESLMGGMFKIEIDDQGETKEILATLSGKMRKFKIRILPGDKVKVDFSPHDTTRGRISYRYK</sequence>
<comment type="similarity">
    <text evidence="1 4">Belongs to the IF-1 family.</text>
</comment>
<comment type="subunit">
    <text evidence="4">Component of the 30S ribosomal translation pre-initiation complex which assembles on the 30S ribosome in the order IF-2 and IF-3, IF-1 and N-formylmethionyl-tRNA(fMet); mRNA recruitment can occur at any time during PIC assembly.</text>
</comment>
<dbReference type="GO" id="GO:0005829">
    <property type="term" value="C:cytosol"/>
    <property type="evidence" value="ECO:0007669"/>
    <property type="project" value="TreeGrafter"/>
</dbReference>